<dbReference type="Proteomes" id="UP000606044">
    <property type="component" value="Unassembled WGS sequence"/>
</dbReference>
<proteinExistence type="predicted"/>
<dbReference type="NCBIfam" id="TIGR02215">
    <property type="entry name" value="phage_chp_gp8"/>
    <property type="match status" value="1"/>
</dbReference>
<dbReference type="Pfam" id="PF05135">
    <property type="entry name" value="Phage_connect_1"/>
    <property type="match status" value="1"/>
</dbReference>
<accession>A0A917BSS6</accession>
<dbReference type="EMBL" id="BMCT01000001">
    <property type="protein sequence ID" value="GGF53125.1"/>
    <property type="molecule type" value="Genomic_DNA"/>
</dbReference>
<evidence type="ECO:0000313" key="1">
    <source>
        <dbReference type="EMBL" id="GGF53125.1"/>
    </source>
</evidence>
<evidence type="ECO:0000313" key="2">
    <source>
        <dbReference type="Proteomes" id="UP000606044"/>
    </source>
</evidence>
<dbReference type="Gene3D" id="1.10.3230.30">
    <property type="entry name" value="Phage gp6-like head-tail connector protein"/>
    <property type="match status" value="1"/>
</dbReference>
<reference evidence="1" key="1">
    <citation type="journal article" date="2014" name="Int. J. Syst. Evol. Microbiol.">
        <title>Complete genome sequence of Corynebacterium casei LMG S-19264T (=DSM 44701T), isolated from a smear-ripened cheese.</title>
        <authorList>
            <consortium name="US DOE Joint Genome Institute (JGI-PGF)"/>
            <person name="Walter F."/>
            <person name="Albersmeier A."/>
            <person name="Kalinowski J."/>
            <person name="Ruckert C."/>
        </authorList>
    </citation>
    <scope>NUCLEOTIDE SEQUENCE</scope>
    <source>
        <strain evidence="1">CCM 7897</strain>
    </source>
</reference>
<dbReference type="CDD" id="cd08054">
    <property type="entry name" value="gp6"/>
    <property type="match status" value="1"/>
</dbReference>
<protein>
    <recommendedName>
        <fullName evidence="3">Phage gp6-like head-tail connector protein</fullName>
    </recommendedName>
</protein>
<sequence>MTQRIAAPAAEPLTLAEARDFLRLDQTDGDALVAALIAAARQMVESATGRALMAQDWRVTRDAWPPGGIFPLPVAPVSAIIDARVRAADGSEILVPEGALRLIADRAPALIEVDGPAVPRPGVARGGITIDIRAGYGGTAADVPPDLVQAVRLVLAHLHEHRDAPGDTARLPATVAALVAPYRLVRL</sequence>
<reference evidence="1" key="2">
    <citation type="submission" date="2020-09" db="EMBL/GenBank/DDBJ databases">
        <authorList>
            <person name="Sun Q."/>
            <person name="Sedlacek I."/>
        </authorList>
    </citation>
    <scope>NUCLEOTIDE SEQUENCE</scope>
    <source>
        <strain evidence="1">CCM 7897</strain>
    </source>
</reference>
<dbReference type="InterPro" id="IPR011738">
    <property type="entry name" value="Phage_CHP"/>
</dbReference>
<organism evidence="1 2">
    <name type="scientific">Azorhizobium oxalatiphilum</name>
    <dbReference type="NCBI Taxonomy" id="980631"/>
    <lineage>
        <taxon>Bacteria</taxon>
        <taxon>Pseudomonadati</taxon>
        <taxon>Pseudomonadota</taxon>
        <taxon>Alphaproteobacteria</taxon>
        <taxon>Hyphomicrobiales</taxon>
        <taxon>Xanthobacteraceae</taxon>
        <taxon>Azorhizobium</taxon>
    </lineage>
</organism>
<dbReference type="RefSeq" id="WP_188576057.1">
    <property type="nucleotide sequence ID" value="NZ_BMCT01000001.1"/>
</dbReference>
<evidence type="ECO:0008006" key="3">
    <source>
        <dbReference type="Google" id="ProtNLM"/>
    </source>
</evidence>
<comment type="caution">
    <text evidence="1">The sequence shown here is derived from an EMBL/GenBank/DDBJ whole genome shotgun (WGS) entry which is preliminary data.</text>
</comment>
<dbReference type="AlphaFoldDB" id="A0A917BSS6"/>
<gene>
    <name evidence="1" type="ORF">GCM10007301_10750</name>
</gene>
<dbReference type="InterPro" id="IPR021146">
    <property type="entry name" value="Phage_gp6-like_head-tail"/>
</dbReference>
<keyword evidence="2" id="KW-1185">Reference proteome</keyword>
<name>A0A917BSS6_9HYPH</name>